<comment type="caution">
    <text evidence="1">The sequence shown here is derived from an EMBL/GenBank/DDBJ whole genome shotgun (WGS) entry which is preliminary data.</text>
</comment>
<sequence length="73" mass="8301">MAEHQLGRLDFSREVIGRLHHWDRDLEGAWYGVVDYVVPRVGDIRAGKPVTCGLVPAAALRPRVPHVEDKLRF</sequence>
<reference evidence="1 2" key="1">
    <citation type="submission" date="2023-06" db="EMBL/GenBank/DDBJ databases">
        <title>Actinomycetospora Odt1-22.</title>
        <authorList>
            <person name="Supong K."/>
        </authorList>
    </citation>
    <scope>NUCLEOTIDE SEQUENCE [LARGE SCALE GENOMIC DNA]</scope>
    <source>
        <strain evidence="1 2">Odt1-22</strain>
    </source>
</reference>
<evidence type="ECO:0000313" key="1">
    <source>
        <dbReference type="EMBL" id="MDL5160418.1"/>
    </source>
</evidence>
<dbReference type="EMBL" id="JASVWF010000011">
    <property type="protein sequence ID" value="MDL5160418.1"/>
    <property type="molecule type" value="Genomic_DNA"/>
</dbReference>
<dbReference type="Proteomes" id="UP001231924">
    <property type="component" value="Unassembled WGS sequence"/>
</dbReference>
<accession>A0ABT7MIA4</accession>
<keyword evidence="2" id="KW-1185">Reference proteome</keyword>
<dbReference type="RefSeq" id="WP_286057030.1">
    <property type="nucleotide sequence ID" value="NZ_JASVWF010000011.1"/>
</dbReference>
<gene>
    <name evidence="1" type="ORF">QRT03_30935</name>
</gene>
<evidence type="ECO:0000313" key="2">
    <source>
        <dbReference type="Proteomes" id="UP001231924"/>
    </source>
</evidence>
<name>A0ABT7MIA4_9PSEU</name>
<proteinExistence type="predicted"/>
<protein>
    <submittedName>
        <fullName evidence="1">Uncharacterized protein</fullName>
    </submittedName>
</protein>
<organism evidence="1 2">
    <name type="scientific">Actinomycetospora termitidis</name>
    <dbReference type="NCBI Taxonomy" id="3053470"/>
    <lineage>
        <taxon>Bacteria</taxon>
        <taxon>Bacillati</taxon>
        <taxon>Actinomycetota</taxon>
        <taxon>Actinomycetes</taxon>
        <taxon>Pseudonocardiales</taxon>
        <taxon>Pseudonocardiaceae</taxon>
        <taxon>Actinomycetospora</taxon>
    </lineage>
</organism>